<evidence type="ECO:0000313" key="1">
    <source>
        <dbReference type="EMBL" id="CAB5221351.1"/>
    </source>
</evidence>
<name>A0A6J7WTN1_9CAUD</name>
<accession>A0A6J7WTN1</accession>
<dbReference type="InterPro" id="IPR024364">
    <property type="entry name" value="Baseplate_phage_T4-like"/>
</dbReference>
<organism evidence="1">
    <name type="scientific">uncultured Caudovirales phage</name>
    <dbReference type="NCBI Taxonomy" id="2100421"/>
    <lineage>
        <taxon>Viruses</taxon>
        <taxon>Duplodnaviria</taxon>
        <taxon>Heunggongvirae</taxon>
        <taxon>Uroviricota</taxon>
        <taxon>Caudoviricetes</taxon>
        <taxon>Peduoviridae</taxon>
        <taxon>Maltschvirus</taxon>
        <taxon>Maltschvirus maltsch</taxon>
    </lineage>
</organism>
<sequence length="232" mass="26912">MALPKIKHPTYKVVIPSSKQTINLRPFTVQEEKLLLMAKASEKSEDILATVKQIIQNCITEPVDVDKLATFDIEYIFIKLRSKSIGEVVDLEYKENEEDEDTIKFRVNLEDIEVKFNKDHSNKIPVFDDVGIVMRYPTLEEVKILEQSDNEEENIFKILVSCIDTIYDNDEVYSEYTEKELEDFINSLPMESMNKIKTFFETMPAIEHTVKIKNAKGKVKEITLKGINSFFT</sequence>
<dbReference type="EMBL" id="LR798287">
    <property type="protein sequence ID" value="CAB5221351.1"/>
    <property type="molecule type" value="Genomic_DNA"/>
</dbReference>
<gene>
    <name evidence="1" type="ORF">UFOVP245_133</name>
</gene>
<reference evidence="1" key="1">
    <citation type="submission" date="2020-05" db="EMBL/GenBank/DDBJ databases">
        <authorList>
            <person name="Chiriac C."/>
            <person name="Salcher M."/>
            <person name="Ghai R."/>
            <person name="Kavagutti S V."/>
        </authorList>
    </citation>
    <scope>NUCLEOTIDE SEQUENCE</scope>
</reference>
<proteinExistence type="predicted"/>
<dbReference type="Pfam" id="PF12322">
    <property type="entry name" value="T4_baseplate"/>
    <property type="match status" value="1"/>
</dbReference>
<protein>
    <submittedName>
        <fullName evidence="1">Baseplate hub assembly protein, bacteriophage T4-like</fullName>
    </submittedName>
</protein>